<evidence type="ECO:0000313" key="2">
    <source>
        <dbReference type="EMBL" id="SHO47125.1"/>
    </source>
</evidence>
<dbReference type="STRING" id="1121345.SAMN02745217_01429"/>
<name>A0A1M7Y4G2_9FIRM</name>
<dbReference type="Proteomes" id="UP000184612">
    <property type="component" value="Unassembled WGS sequence"/>
</dbReference>
<dbReference type="EMBL" id="FRFD01000004">
    <property type="protein sequence ID" value="SHO47125.1"/>
    <property type="molecule type" value="Genomic_DNA"/>
</dbReference>
<evidence type="ECO:0000259" key="1">
    <source>
        <dbReference type="Pfam" id="PF01370"/>
    </source>
</evidence>
<protein>
    <submittedName>
        <fullName evidence="2">UDP-glucose 4-epimerase</fullName>
    </submittedName>
</protein>
<dbReference type="InterPro" id="IPR001509">
    <property type="entry name" value="Epimerase_deHydtase"/>
</dbReference>
<dbReference type="OrthoDB" id="9808602at2"/>
<organism evidence="2 3">
    <name type="scientific">Anaerocolumna xylanovorans DSM 12503</name>
    <dbReference type="NCBI Taxonomy" id="1121345"/>
    <lineage>
        <taxon>Bacteria</taxon>
        <taxon>Bacillati</taxon>
        <taxon>Bacillota</taxon>
        <taxon>Clostridia</taxon>
        <taxon>Lachnospirales</taxon>
        <taxon>Lachnospiraceae</taxon>
        <taxon>Anaerocolumna</taxon>
    </lineage>
</organism>
<dbReference type="InterPro" id="IPR036291">
    <property type="entry name" value="NAD(P)-bd_dom_sf"/>
</dbReference>
<keyword evidence="3" id="KW-1185">Reference proteome</keyword>
<sequence length="264" mass="30644">MKRVLVIGANSYIGKKFHEYVYSFNEKLIDVDLVSAADGSWEKVDFTLYDSVLHLSAIVHRKEKKAMKDLYEKVNHRLPVEIACKTKASHVKQFIFMSTAAVYGDINGCITKETVPKPASLYGKTKLAAEEDLLKLENENFKIAIIRAPMVYGEGCKGNYERLRKLAMCTPIFPDYHNKRSWVHIDRLNYNILEIIFNEGSGYYFPQDENYADTCEVVIGIRAKREKKTYTIRYFNKMIGYLKKRIKLINKLFGDLYYNKLDSI</sequence>
<feature type="domain" description="NAD-dependent epimerase/dehydratase" evidence="1">
    <location>
        <begin position="5"/>
        <end position="184"/>
    </location>
</feature>
<evidence type="ECO:0000313" key="3">
    <source>
        <dbReference type="Proteomes" id="UP000184612"/>
    </source>
</evidence>
<reference evidence="2 3" key="1">
    <citation type="submission" date="2016-12" db="EMBL/GenBank/DDBJ databases">
        <authorList>
            <person name="Song W.-J."/>
            <person name="Kurnit D.M."/>
        </authorList>
    </citation>
    <scope>NUCLEOTIDE SEQUENCE [LARGE SCALE GENOMIC DNA]</scope>
    <source>
        <strain evidence="2 3">DSM 12503</strain>
    </source>
</reference>
<proteinExistence type="predicted"/>
<dbReference type="InterPro" id="IPR050177">
    <property type="entry name" value="Lipid_A_modif_metabolic_enz"/>
</dbReference>
<dbReference type="RefSeq" id="WP_073588150.1">
    <property type="nucleotide sequence ID" value="NZ_FRFD01000004.1"/>
</dbReference>
<dbReference type="AlphaFoldDB" id="A0A1M7Y4G2"/>
<dbReference type="PANTHER" id="PTHR43245">
    <property type="entry name" value="BIFUNCTIONAL POLYMYXIN RESISTANCE PROTEIN ARNA"/>
    <property type="match status" value="1"/>
</dbReference>
<dbReference type="Gene3D" id="3.40.50.720">
    <property type="entry name" value="NAD(P)-binding Rossmann-like Domain"/>
    <property type="match status" value="1"/>
</dbReference>
<gene>
    <name evidence="2" type="ORF">SAMN02745217_01429</name>
</gene>
<dbReference type="SUPFAM" id="SSF51735">
    <property type="entry name" value="NAD(P)-binding Rossmann-fold domains"/>
    <property type="match status" value="1"/>
</dbReference>
<dbReference type="Pfam" id="PF01370">
    <property type="entry name" value="Epimerase"/>
    <property type="match status" value="1"/>
</dbReference>
<accession>A0A1M7Y4G2</accession>
<dbReference type="PANTHER" id="PTHR43245:SF58">
    <property type="entry name" value="BLL5923 PROTEIN"/>
    <property type="match status" value="1"/>
</dbReference>